<name>A0A1H9W8T6_9SPHI</name>
<accession>A0A1H9W8T6</accession>
<sequence length="248" mass="28416">MQHNCLNCNQAITTNFCGNCGQKSSTHRYSLKHFIEHDFIHGVWHIDKGILYTIKALFTRPGHSVREYVLGKRAGYFNFITLLLLLVALAGVIAHYSQLNIADLMPEASKKTMTSLQRFTTNYPRIFLLITIPIYALFSYCWFSKAKFNYSEHLVLNSYKTAAELIIGICFTIITIFYTNVSVLTIIYFAGINLITIAYTVWLYHQFFSQSGYSKKSLLFRSIMVPVSYLIVSFVVGIVWAIFARLGH</sequence>
<feature type="transmembrane region" description="Helical" evidence="1">
    <location>
        <begin position="163"/>
        <end position="180"/>
    </location>
</feature>
<keyword evidence="1" id="KW-0472">Membrane</keyword>
<evidence type="ECO:0000313" key="2">
    <source>
        <dbReference type="EMBL" id="SES29873.1"/>
    </source>
</evidence>
<feature type="transmembrane region" description="Helical" evidence="1">
    <location>
        <begin position="219"/>
        <end position="243"/>
    </location>
</feature>
<dbReference type="STRING" id="390241.SAMN04488023_16112"/>
<feature type="transmembrane region" description="Helical" evidence="1">
    <location>
        <begin position="123"/>
        <end position="143"/>
    </location>
</feature>
<proteinExistence type="predicted"/>
<keyword evidence="1" id="KW-0812">Transmembrane</keyword>
<dbReference type="Pfam" id="PF12412">
    <property type="entry name" value="DUF3667"/>
    <property type="match status" value="1"/>
</dbReference>
<keyword evidence="1" id="KW-1133">Transmembrane helix</keyword>
<evidence type="ECO:0000313" key="3">
    <source>
        <dbReference type="Proteomes" id="UP000199572"/>
    </source>
</evidence>
<reference evidence="2 3" key="1">
    <citation type="submission" date="2016-10" db="EMBL/GenBank/DDBJ databases">
        <authorList>
            <person name="de Groot N.N."/>
        </authorList>
    </citation>
    <scope>NUCLEOTIDE SEQUENCE [LARGE SCALE GENOMIC DNA]</scope>
    <source>
        <strain evidence="2 3">DSM 18610</strain>
    </source>
</reference>
<dbReference type="InterPro" id="IPR022134">
    <property type="entry name" value="DUF3667"/>
</dbReference>
<feature type="transmembrane region" description="Helical" evidence="1">
    <location>
        <begin position="186"/>
        <end position="207"/>
    </location>
</feature>
<organism evidence="2 3">
    <name type="scientific">Pedobacter rhizosphaerae</name>
    <dbReference type="NCBI Taxonomy" id="390241"/>
    <lineage>
        <taxon>Bacteria</taxon>
        <taxon>Pseudomonadati</taxon>
        <taxon>Bacteroidota</taxon>
        <taxon>Sphingobacteriia</taxon>
        <taxon>Sphingobacteriales</taxon>
        <taxon>Sphingobacteriaceae</taxon>
        <taxon>Pedobacter</taxon>
    </lineage>
</organism>
<keyword evidence="3" id="KW-1185">Reference proteome</keyword>
<dbReference type="AlphaFoldDB" id="A0A1H9W8T6"/>
<dbReference type="RefSeq" id="WP_090889889.1">
    <property type="nucleotide sequence ID" value="NZ_FOGG01000061.1"/>
</dbReference>
<feature type="transmembrane region" description="Helical" evidence="1">
    <location>
        <begin position="76"/>
        <end position="96"/>
    </location>
</feature>
<gene>
    <name evidence="2" type="ORF">SAMN04488023_16112</name>
</gene>
<protein>
    <recommendedName>
        <fullName evidence="4">DUF3667 domain-containing protein</fullName>
    </recommendedName>
</protein>
<dbReference type="OrthoDB" id="7446256at2"/>
<dbReference type="EMBL" id="FOGG01000061">
    <property type="protein sequence ID" value="SES29873.1"/>
    <property type="molecule type" value="Genomic_DNA"/>
</dbReference>
<dbReference type="Proteomes" id="UP000199572">
    <property type="component" value="Unassembled WGS sequence"/>
</dbReference>
<evidence type="ECO:0000256" key="1">
    <source>
        <dbReference type="SAM" id="Phobius"/>
    </source>
</evidence>
<evidence type="ECO:0008006" key="4">
    <source>
        <dbReference type="Google" id="ProtNLM"/>
    </source>
</evidence>